<evidence type="ECO:0000313" key="4">
    <source>
        <dbReference type="EMBL" id="OVF06549.1"/>
    </source>
</evidence>
<comment type="subcellular location">
    <subcellularLocation>
        <location evidence="1">Nucleus</location>
    </subcellularLocation>
</comment>
<dbReference type="GO" id="GO:0005730">
    <property type="term" value="C:nucleolus"/>
    <property type="evidence" value="ECO:0007669"/>
    <property type="project" value="InterPro"/>
</dbReference>
<dbReference type="GO" id="GO:0006355">
    <property type="term" value="P:regulation of DNA-templated transcription"/>
    <property type="evidence" value="ECO:0007669"/>
    <property type="project" value="InterPro"/>
</dbReference>
<feature type="region of interest" description="Disordered" evidence="3">
    <location>
        <begin position="828"/>
        <end position="847"/>
    </location>
</feature>
<accession>A0AA91PVT3</accession>
<proteinExistence type="predicted"/>
<evidence type="ECO:0000256" key="2">
    <source>
        <dbReference type="ARBA" id="ARBA00023242"/>
    </source>
</evidence>
<feature type="compositionally biased region" description="Acidic residues" evidence="3">
    <location>
        <begin position="835"/>
        <end position="847"/>
    </location>
</feature>
<organism evidence="4 5">
    <name type="scientific">Clavispora lusitaniae</name>
    <name type="common">Candida lusitaniae</name>
    <dbReference type="NCBI Taxonomy" id="36911"/>
    <lineage>
        <taxon>Eukaryota</taxon>
        <taxon>Fungi</taxon>
        <taxon>Dikarya</taxon>
        <taxon>Ascomycota</taxon>
        <taxon>Saccharomycotina</taxon>
        <taxon>Pichiomycetes</taxon>
        <taxon>Metschnikowiaceae</taxon>
        <taxon>Clavispora</taxon>
    </lineage>
</organism>
<feature type="region of interest" description="Disordered" evidence="3">
    <location>
        <begin position="744"/>
        <end position="809"/>
    </location>
</feature>
<feature type="compositionally biased region" description="Acidic residues" evidence="3">
    <location>
        <begin position="790"/>
        <end position="806"/>
    </location>
</feature>
<comment type="caution">
    <text evidence="4">The sequence shown here is derived from an EMBL/GenBank/DDBJ whole genome shotgun (WGS) entry which is preliminary data.</text>
</comment>
<name>A0AA91PVT3_CLALS</name>
<feature type="region of interest" description="Disordered" evidence="3">
    <location>
        <begin position="290"/>
        <end position="317"/>
    </location>
</feature>
<sequence>MSVSRDYYYKLSSEIPQERIEAATGLLSELSAVNKKEEWDYALGRLIKGLSTSRQTARFGFSMALTELVRELVLKEDYDLSISSMLDKIVDATQVSSSMKGKELRSVLFGRLFGFQALVNSELLLQKESSSQEDLQKFVRLLVELSGTKSWLRESAMFTMCQFLGSFLNSDMFSEDTLVTFLQVISDQDLTFTTEGLAVYLVIPQPLRSRVAQKVTGVSLWKNGDPLSSGNLQVLAKVMKDVDVVSDESSEEAESSNKKNKNSKQKGTWSPRLPFAWEYLVKHFAAKDSDDDSEEIQEEHSKKRKKSGSSSSKKKAKSDTSGAISFKEFWKVVVDETMFAEKSSSERKYWGFEVFMKFISVLPANLVEFSFTPNFMRCLINQSALQNRLLNKISTKAINTIIEVSQADLSKVVPFLKCLINEKCGGSWNFDPMTKSKVTDALVGVLGYVEDVNSVSDSQVDELVNSIKEVLVAKFDEALASQIEPENTDVLAHKKSNDNILKWVLDKLLVLIRSTKRFKASKSKSLESIFKFLIQHSFFKAKNAPSVSSNILKLIQDRLNSFLSEVILSKRKEHSWSFYCVKQIKKLEDNDKFELVLELDSDLNAIKEDGLEMINTIKDAMKRDQAHKDQQYCFELLFSMVLIQLYMGEAETVDVLQELKDCYVETFSGGKEENDSSVTMTEIILSFVSRKSSLLKKLSTIVWESLLCAKGADGRLMINDACFDLLFAILKTKENEEGQNALFEGEDEFNAASEDDDNDEDKENDVEDQGEDQINAESDVESNKSITSESESDADDEDEGETDADDNIEKKTNIKLAKALGIPTESSGEVKFDEIDSFGEDGDDYESESMDDEQMMAIDDELSRIFVERRNALSANSTNKKKAEMLEAKENITLFKSRVLDLLEAFSKEQPNSIYNLSFIKPIITLMNSTKDKNLGMKAHKLLKTRISKTRITLEEFAQLYETEEEKSKFKKTQIETLEWLQLQAGKYSSNQAHASACGQSCIIISKALVSIDSSLLETIINIYTRTLLVWATESKNRIQASMFFDFINWLNSKRSNHT</sequence>
<dbReference type="GO" id="GO:0000182">
    <property type="term" value="F:rDNA binding"/>
    <property type="evidence" value="ECO:0007669"/>
    <property type="project" value="TreeGrafter"/>
</dbReference>
<keyword evidence="4" id="KW-0548">Nucleotidyltransferase</keyword>
<gene>
    <name evidence="4" type="ORF">A9F13_20g00440</name>
</gene>
<keyword evidence="2" id="KW-0539">Nucleus</keyword>
<feature type="region of interest" description="Disordered" evidence="3">
    <location>
        <begin position="246"/>
        <end position="268"/>
    </location>
</feature>
<dbReference type="KEGG" id="clus:A9F13_20g00440"/>
<dbReference type="Proteomes" id="UP000195602">
    <property type="component" value="Unassembled WGS sequence"/>
</dbReference>
<keyword evidence="4" id="KW-0808">Transferase</keyword>
<dbReference type="AlphaFoldDB" id="A0AA91PVT3"/>
<dbReference type="GO" id="GO:0003887">
    <property type="term" value="F:DNA-directed DNA polymerase activity"/>
    <property type="evidence" value="ECO:0007669"/>
    <property type="project" value="UniProtKB-KW"/>
</dbReference>
<dbReference type="Pfam" id="PF04931">
    <property type="entry name" value="DNA_pol_phi"/>
    <property type="match status" value="1"/>
</dbReference>
<feature type="compositionally biased region" description="Acidic residues" evidence="3">
    <location>
        <begin position="744"/>
        <end position="771"/>
    </location>
</feature>
<dbReference type="PANTHER" id="PTHR13213">
    <property type="entry name" value="MYB-BINDING PROTEIN 1A FAMILY MEMBER"/>
    <property type="match status" value="1"/>
</dbReference>
<evidence type="ECO:0000256" key="1">
    <source>
        <dbReference type="ARBA" id="ARBA00004123"/>
    </source>
</evidence>
<keyword evidence="4" id="KW-0239">DNA-directed DNA polymerase</keyword>
<feature type="compositionally biased region" description="Basic residues" evidence="3">
    <location>
        <begin position="302"/>
        <end position="316"/>
    </location>
</feature>
<reference evidence="4 5" key="1">
    <citation type="submission" date="2017-04" db="EMBL/GenBank/DDBJ databases">
        <title>Draft genome of the yeast Clavispora lusitaniae type strain CBS 6936.</title>
        <authorList>
            <person name="Durrens P."/>
            <person name="Klopp C."/>
            <person name="Biteau N."/>
            <person name="Fitton-Ouhabi V."/>
            <person name="Dementhon K."/>
            <person name="Accoceberry I."/>
            <person name="Sherman D.J."/>
            <person name="Noel T."/>
        </authorList>
    </citation>
    <scope>NUCLEOTIDE SEQUENCE [LARGE SCALE GENOMIC DNA]</scope>
    <source>
        <strain evidence="4 5">CBS 6936</strain>
    </source>
</reference>
<evidence type="ECO:0000313" key="5">
    <source>
        <dbReference type="Proteomes" id="UP000195602"/>
    </source>
</evidence>
<dbReference type="EMBL" id="LYUB02000020">
    <property type="protein sequence ID" value="OVF06549.1"/>
    <property type="molecule type" value="Genomic_DNA"/>
</dbReference>
<protein>
    <submittedName>
        <fullName evidence="4">DNA-directed DNA polymerase</fullName>
    </submittedName>
</protein>
<dbReference type="InterPro" id="IPR007015">
    <property type="entry name" value="DNA_pol_V/MYBBP1A"/>
</dbReference>
<dbReference type="PANTHER" id="PTHR13213:SF2">
    <property type="entry name" value="MYB-BINDING PROTEIN 1A"/>
    <property type="match status" value="1"/>
</dbReference>
<evidence type="ECO:0000256" key="3">
    <source>
        <dbReference type="SAM" id="MobiDB-lite"/>
    </source>
</evidence>